<keyword evidence="15" id="KW-1185">Reference proteome</keyword>
<evidence type="ECO:0000313" key="15">
    <source>
        <dbReference type="Proteomes" id="UP001438707"/>
    </source>
</evidence>
<evidence type="ECO:0000256" key="5">
    <source>
        <dbReference type="ARBA" id="ARBA00022679"/>
    </source>
</evidence>
<dbReference type="GO" id="GO:0016020">
    <property type="term" value="C:membrane"/>
    <property type="evidence" value="ECO:0007669"/>
    <property type="project" value="UniProtKB-SubCell"/>
</dbReference>
<feature type="domain" description="Phospholipid/glycerol acyltransferase" evidence="13">
    <location>
        <begin position="11"/>
        <end position="126"/>
    </location>
</feature>
<evidence type="ECO:0000256" key="12">
    <source>
        <dbReference type="ARBA" id="ARBA00023315"/>
    </source>
</evidence>
<dbReference type="GO" id="GO:0008374">
    <property type="term" value="F:O-acyltransferase activity"/>
    <property type="evidence" value="ECO:0007669"/>
    <property type="project" value="InterPro"/>
</dbReference>
<dbReference type="SMART" id="SM00563">
    <property type="entry name" value="PlsC"/>
    <property type="match status" value="1"/>
</dbReference>
<evidence type="ECO:0000256" key="4">
    <source>
        <dbReference type="ARBA" id="ARBA00022516"/>
    </source>
</evidence>
<dbReference type="CDD" id="cd07991">
    <property type="entry name" value="LPLAT_LPCAT1-like"/>
    <property type="match status" value="1"/>
</dbReference>
<keyword evidence="12" id="KW-0012">Acyltransferase</keyword>
<dbReference type="PANTHER" id="PTHR23063">
    <property type="entry name" value="PHOSPHOLIPID ACYLTRANSFERASE"/>
    <property type="match status" value="1"/>
</dbReference>
<dbReference type="Proteomes" id="UP001438707">
    <property type="component" value="Unassembled WGS sequence"/>
</dbReference>
<dbReference type="InterPro" id="IPR045252">
    <property type="entry name" value="LPCAT1-like"/>
</dbReference>
<keyword evidence="6" id="KW-0812">Transmembrane</keyword>
<keyword evidence="7" id="KW-1133">Transmembrane helix</keyword>
<sequence length="222" mass="24504">MPKGGGTPPTIISNHVGWADILVHMALYYPSFVAKSGLRTVPLIGAICESMQCLFVERGRVEGPAQGIAGRLKSRMLLAASGQAPDTRPVLIFAEGTTTNGDYMLDFRSGAFLAGMPVQPVILKYRRDRLSHSWETIGAARHIFLTLCQPLSSVTALELPVYIPSEAERKDARLYASNVRLHMNKVAKLQLSTATLQDKWEYQALLSKQQQPSNHDHQHKSP</sequence>
<evidence type="ECO:0000256" key="9">
    <source>
        <dbReference type="ARBA" id="ARBA00023136"/>
    </source>
</evidence>
<comment type="similarity">
    <text evidence="3">Belongs to the 1-acyl-sn-glycerol-3-phosphate acyltransferase family.</text>
</comment>
<proteinExistence type="inferred from homology"/>
<reference evidence="14 15" key="1">
    <citation type="journal article" date="2024" name="Nat. Commun.">
        <title>Phylogenomics reveals the evolutionary origins of lichenization in chlorophyte algae.</title>
        <authorList>
            <person name="Puginier C."/>
            <person name="Libourel C."/>
            <person name="Otte J."/>
            <person name="Skaloud P."/>
            <person name="Haon M."/>
            <person name="Grisel S."/>
            <person name="Petersen M."/>
            <person name="Berrin J.G."/>
            <person name="Delaux P.M."/>
            <person name="Dal Grande F."/>
            <person name="Keller J."/>
        </authorList>
    </citation>
    <scope>NUCLEOTIDE SEQUENCE [LARGE SCALE GENOMIC DNA]</scope>
    <source>
        <strain evidence="14 15">SAG 2145</strain>
    </source>
</reference>
<keyword evidence="9" id="KW-0472">Membrane</keyword>
<name>A0AAW1QWU2_9CHLO</name>
<evidence type="ECO:0000256" key="10">
    <source>
        <dbReference type="ARBA" id="ARBA00023209"/>
    </source>
</evidence>
<dbReference type="AlphaFoldDB" id="A0AAW1QWU2"/>
<gene>
    <name evidence="14" type="ORF">WJX74_002174</name>
</gene>
<evidence type="ECO:0000256" key="1">
    <source>
        <dbReference type="ARBA" id="ARBA00004370"/>
    </source>
</evidence>
<protein>
    <recommendedName>
        <fullName evidence="13">Phospholipid/glycerol acyltransferase domain-containing protein</fullName>
    </recommendedName>
</protein>
<evidence type="ECO:0000259" key="13">
    <source>
        <dbReference type="SMART" id="SM00563"/>
    </source>
</evidence>
<keyword evidence="10" id="KW-0594">Phospholipid biosynthesis</keyword>
<keyword evidence="8" id="KW-0443">Lipid metabolism</keyword>
<dbReference type="PANTHER" id="PTHR23063:SF54">
    <property type="entry name" value="LYSOPHOSPHOLIPID ACYLTRANSFERASE LPEAT1"/>
    <property type="match status" value="1"/>
</dbReference>
<evidence type="ECO:0000313" key="14">
    <source>
        <dbReference type="EMBL" id="KAK9825733.1"/>
    </source>
</evidence>
<evidence type="ECO:0000256" key="8">
    <source>
        <dbReference type="ARBA" id="ARBA00023098"/>
    </source>
</evidence>
<dbReference type="SUPFAM" id="SSF69593">
    <property type="entry name" value="Glycerol-3-phosphate (1)-acyltransferase"/>
    <property type="match status" value="1"/>
</dbReference>
<accession>A0AAW1QWU2</accession>
<organism evidence="14 15">
    <name type="scientific">Apatococcus lobatus</name>
    <dbReference type="NCBI Taxonomy" id="904363"/>
    <lineage>
        <taxon>Eukaryota</taxon>
        <taxon>Viridiplantae</taxon>
        <taxon>Chlorophyta</taxon>
        <taxon>core chlorophytes</taxon>
        <taxon>Trebouxiophyceae</taxon>
        <taxon>Chlorellales</taxon>
        <taxon>Chlorellaceae</taxon>
        <taxon>Apatococcus</taxon>
    </lineage>
</organism>
<keyword evidence="4" id="KW-0444">Lipid biosynthesis</keyword>
<dbReference type="Pfam" id="PF01553">
    <property type="entry name" value="Acyltransferase"/>
    <property type="match status" value="1"/>
</dbReference>
<evidence type="ECO:0000256" key="2">
    <source>
        <dbReference type="ARBA" id="ARBA00005189"/>
    </source>
</evidence>
<dbReference type="GO" id="GO:0071618">
    <property type="term" value="F:lysophosphatidylethanolamine acyltransferase activity"/>
    <property type="evidence" value="ECO:0007669"/>
    <property type="project" value="TreeGrafter"/>
</dbReference>
<dbReference type="GO" id="GO:0005783">
    <property type="term" value="C:endoplasmic reticulum"/>
    <property type="evidence" value="ECO:0007669"/>
    <property type="project" value="TreeGrafter"/>
</dbReference>
<dbReference type="InterPro" id="IPR002123">
    <property type="entry name" value="Plipid/glycerol_acylTrfase"/>
</dbReference>
<evidence type="ECO:0000256" key="6">
    <source>
        <dbReference type="ARBA" id="ARBA00022692"/>
    </source>
</evidence>
<keyword evidence="11" id="KW-1208">Phospholipid metabolism</keyword>
<keyword evidence="5" id="KW-0808">Transferase</keyword>
<comment type="caution">
    <text evidence="14">The sequence shown here is derived from an EMBL/GenBank/DDBJ whole genome shotgun (WGS) entry which is preliminary data.</text>
</comment>
<evidence type="ECO:0000256" key="7">
    <source>
        <dbReference type="ARBA" id="ARBA00022989"/>
    </source>
</evidence>
<comment type="subcellular location">
    <subcellularLocation>
        <location evidence="1">Membrane</location>
    </subcellularLocation>
</comment>
<dbReference type="EMBL" id="JALJOS010000023">
    <property type="protein sequence ID" value="KAK9825733.1"/>
    <property type="molecule type" value="Genomic_DNA"/>
</dbReference>
<comment type="pathway">
    <text evidence="2">Lipid metabolism.</text>
</comment>
<dbReference type="GO" id="GO:0008654">
    <property type="term" value="P:phospholipid biosynthetic process"/>
    <property type="evidence" value="ECO:0007669"/>
    <property type="project" value="UniProtKB-KW"/>
</dbReference>
<evidence type="ECO:0000256" key="3">
    <source>
        <dbReference type="ARBA" id="ARBA00008655"/>
    </source>
</evidence>
<evidence type="ECO:0000256" key="11">
    <source>
        <dbReference type="ARBA" id="ARBA00023264"/>
    </source>
</evidence>